<protein>
    <recommendedName>
        <fullName evidence="1">DUF4434 domain-containing protein</fullName>
    </recommendedName>
</protein>
<dbReference type="InterPro" id="IPR027849">
    <property type="entry name" value="DUF4434"/>
</dbReference>
<reference evidence="2 3" key="1">
    <citation type="submission" date="2015-02" db="EMBL/GenBank/DDBJ databases">
        <title>Single-cell genomics of uncultivated deep-branching MTB reveals a conserved set of magnetosome genes.</title>
        <authorList>
            <person name="Kolinko S."/>
            <person name="Richter M."/>
            <person name="Glockner F.O."/>
            <person name="Brachmann A."/>
            <person name="Schuler D."/>
        </authorList>
    </citation>
    <scope>NUCLEOTIDE SEQUENCE [LARGE SCALE GENOMIC DNA]</scope>
    <source>
        <strain evidence="2">TM-1</strain>
    </source>
</reference>
<gene>
    <name evidence="2" type="ORF">MBAV_005031</name>
</gene>
<name>A0A0F3GLS6_9BACT</name>
<dbReference type="Pfam" id="PF14488">
    <property type="entry name" value="DUF4434"/>
    <property type="match status" value="1"/>
</dbReference>
<keyword evidence="3" id="KW-1185">Reference proteome</keyword>
<evidence type="ECO:0000313" key="3">
    <source>
        <dbReference type="Proteomes" id="UP000033423"/>
    </source>
</evidence>
<dbReference type="Gene3D" id="3.20.20.80">
    <property type="entry name" value="Glycosidases"/>
    <property type="match status" value="1"/>
</dbReference>
<dbReference type="EMBL" id="LACI01002177">
    <property type="protein sequence ID" value="KJU82772.1"/>
    <property type="molecule type" value="Genomic_DNA"/>
</dbReference>
<accession>A0A0F3GLS6</accession>
<comment type="caution">
    <text evidence="2">The sequence shown here is derived from an EMBL/GenBank/DDBJ whole genome shotgun (WGS) entry which is preliminary data.</text>
</comment>
<evidence type="ECO:0000313" key="2">
    <source>
        <dbReference type="EMBL" id="KJU82772.1"/>
    </source>
</evidence>
<dbReference type="AlphaFoldDB" id="A0A0F3GLS6"/>
<dbReference type="InterPro" id="IPR017853">
    <property type="entry name" value="GH"/>
</dbReference>
<evidence type="ECO:0000259" key="1">
    <source>
        <dbReference type="Pfam" id="PF14488"/>
    </source>
</evidence>
<organism evidence="2 3">
    <name type="scientific">Candidatus Magnetobacterium bavaricum</name>
    <dbReference type="NCBI Taxonomy" id="29290"/>
    <lineage>
        <taxon>Bacteria</taxon>
        <taxon>Pseudomonadati</taxon>
        <taxon>Nitrospirota</taxon>
        <taxon>Thermodesulfovibrionia</taxon>
        <taxon>Thermodesulfovibrionales</taxon>
        <taxon>Candidatus Magnetobacteriaceae</taxon>
        <taxon>Candidatus Magnetobacterium</taxon>
    </lineage>
</organism>
<dbReference type="SUPFAM" id="SSF51445">
    <property type="entry name" value="(Trans)glycosidases"/>
    <property type="match status" value="1"/>
</dbReference>
<sequence length="334" mass="38732">MILKKHIVVVIIAVIVIMFTVRSCAAAEDPSFSGTFIQLTDITDAYSRQQWKELFDYMTTLDIKYIIIQWTVYGEMNYLKTPDFTIKHRKSIEYILEETSNRNIKVFLGLYSDDQFWERLKAPPEIVEVYLKRQYVNATKIADDLLPLISRYPSFWGWYISEEIDDVNWQTDYKQKILCNYLHELSKHLKKIMPTAKVGISGFTNAGTDPISLKELWENIFSNSSIDILFFQDGIGVNKLTFFELPIYLDAIKKAAETHNVHLSVIVEIMTMLKENPFTAEPAPISRILKQLTIASQFSNFGITAFSVPEYMTPLSGNKAQLLFEEYIRKCKKH</sequence>
<feature type="domain" description="DUF4434" evidence="1">
    <location>
        <begin position="33"/>
        <end position="314"/>
    </location>
</feature>
<dbReference type="Proteomes" id="UP000033423">
    <property type="component" value="Unassembled WGS sequence"/>
</dbReference>
<proteinExistence type="predicted"/>